<keyword evidence="3" id="KW-1185">Reference proteome</keyword>
<evidence type="ECO:0000256" key="1">
    <source>
        <dbReference type="SAM" id="MobiDB-lite"/>
    </source>
</evidence>
<feature type="non-terminal residue" evidence="2">
    <location>
        <position position="167"/>
    </location>
</feature>
<evidence type="ECO:0000313" key="3">
    <source>
        <dbReference type="Proteomes" id="UP000801492"/>
    </source>
</evidence>
<sequence>SITHIPPLKREQDEWARGNKGKADEFANHLEKVFSTNQEAPEEIQQLDENLEDFKIELTTPKEVKTETKKNISAKKAPGFDLVIGAVLKELPRKGIIKFTNLIDAAFRLKYVPGIWKVAESKSKFSEFSKKTEEGSICLQGSSIHPTEKRKTSGRNMPVGPPVYSSA</sequence>
<feature type="region of interest" description="Disordered" evidence="1">
    <location>
        <begin position="1"/>
        <end position="21"/>
    </location>
</feature>
<evidence type="ECO:0000313" key="2">
    <source>
        <dbReference type="EMBL" id="KAF2883649.1"/>
    </source>
</evidence>
<gene>
    <name evidence="2" type="ORF">ILUMI_22521</name>
</gene>
<feature type="non-terminal residue" evidence="2">
    <location>
        <position position="1"/>
    </location>
</feature>
<organism evidence="2 3">
    <name type="scientific">Ignelater luminosus</name>
    <name type="common">Cucubano</name>
    <name type="synonym">Pyrophorus luminosus</name>
    <dbReference type="NCBI Taxonomy" id="2038154"/>
    <lineage>
        <taxon>Eukaryota</taxon>
        <taxon>Metazoa</taxon>
        <taxon>Ecdysozoa</taxon>
        <taxon>Arthropoda</taxon>
        <taxon>Hexapoda</taxon>
        <taxon>Insecta</taxon>
        <taxon>Pterygota</taxon>
        <taxon>Neoptera</taxon>
        <taxon>Endopterygota</taxon>
        <taxon>Coleoptera</taxon>
        <taxon>Polyphaga</taxon>
        <taxon>Elateriformia</taxon>
        <taxon>Elateroidea</taxon>
        <taxon>Elateridae</taxon>
        <taxon>Agrypninae</taxon>
        <taxon>Pyrophorini</taxon>
        <taxon>Ignelater</taxon>
    </lineage>
</organism>
<name>A0A8K0G2Q9_IGNLU</name>
<dbReference type="AlphaFoldDB" id="A0A8K0G2Q9"/>
<accession>A0A8K0G2Q9</accession>
<protein>
    <submittedName>
        <fullName evidence="2">Uncharacterized protein</fullName>
    </submittedName>
</protein>
<comment type="caution">
    <text evidence="2">The sequence shown here is derived from an EMBL/GenBank/DDBJ whole genome shotgun (WGS) entry which is preliminary data.</text>
</comment>
<reference evidence="2" key="1">
    <citation type="submission" date="2019-08" db="EMBL/GenBank/DDBJ databases">
        <title>The genome of the North American firefly Photinus pyralis.</title>
        <authorList>
            <consortium name="Photinus pyralis genome working group"/>
            <person name="Fallon T.R."/>
            <person name="Sander Lower S.E."/>
            <person name="Weng J.-K."/>
        </authorList>
    </citation>
    <scope>NUCLEOTIDE SEQUENCE</scope>
    <source>
        <strain evidence="2">TRF0915ILg1</strain>
        <tissue evidence="2">Whole body</tissue>
    </source>
</reference>
<dbReference type="OrthoDB" id="6778023at2759"/>
<proteinExistence type="predicted"/>
<feature type="compositionally biased region" description="Basic and acidic residues" evidence="1">
    <location>
        <begin position="8"/>
        <end position="21"/>
    </location>
</feature>
<feature type="region of interest" description="Disordered" evidence="1">
    <location>
        <begin position="139"/>
        <end position="167"/>
    </location>
</feature>
<dbReference type="EMBL" id="VTPC01090314">
    <property type="protein sequence ID" value="KAF2883649.1"/>
    <property type="molecule type" value="Genomic_DNA"/>
</dbReference>
<dbReference type="Proteomes" id="UP000801492">
    <property type="component" value="Unassembled WGS sequence"/>
</dbReference>